<dbReference type="SMART" id="SM00028">
    <property type="entry name" value="TPR"/>
    <property type="match status" value="6"/>
</dbReference>
<sequence>MFFCQNLEHEGSQIIGFCLYPDCQEPKSQFCVNCLINPQKHLNCRNDCKPFDKIDILLDLIIYKLDQMLEQADWKFQQFKLEYEKTIKIILKEQQKFQEIAKNLKVQKCKDFLDNIGKVKFWNTNIKSTQFEKEIINLWLKQGIELINQKEYQRALVKFEKVLQEDANNHLAKFYQSILKQKQGVTLMQQNNNYKSFQLLKELQLEYPNFQEQALITLQEKLRIKSNNIATLILQVYCMIQFDKKKKKIDIDQNIMIYCDIILGLDKYNVFALGMKTISLCEQKKYQQAILSAEEGVMVNNKNSHLQYIKGFVLYQLNQCQDAIELFDKAISIDPNHVDAINGKGNSLQNLKQYEQAIICYDQVISIDPNYVDAYSNKGLSLYNLKQYEQAIICYDKAITFNRNHVIASFNKGLSLYNLKQYEQAIICYDKVILIDPNYFNAYFNKSFIPKIEFQVIVYRI</sequence>
<dbReference type="PANTHER" id="PTHR44943">
    <property type="entry name" value="CELLULOSE SYNTHASE OPERON PROTEIN C"/>
    <property type="match status" value="1"/>
</dbReference>
<evidence type="ECO:0000313" key="4">
    <source>
        <dbReference type="EMBL" id="CAD8104649.1"/>
    </source>
</evidence>
<keyword evidence="5" id="KW-1185">Reference proteome</keyword>
<feature type="repeat" description="TPR" evidence="3">
    <location>
        <begin position="338"/>
        <end position="371"/>
    </location>
</feature>
<gene>
    <name evidence="4" type="ORF">PPRIM_AZ9-3.1.T1240113</name>
</gene>
<feature type="repeat" description="TPR" evidence="3">
    <location>
        <begin position="406"/>
        <end position="439"/>
    </location>
</feature>
<keyword evidence="2 3" id="KW-0802">TPR repeat</keyword>
<evidence type="ECO:0000256" key="2">
    <source>
        <dbReference type="ARBA" id="ARBA00022803"/>
    </source>
</evidence>
<feature type="repeat" description="TPR" evidence="3">
    <location>
        <begin position="136"/>
        <end position="169"/>
    </location>
</feature>
<dbReference type="PROSITE" id="PS50005">
    <property type="entry name" value="TPR"/>
    <property type="match status" value="5"/>
</dbReference>
<dbReference type="Proteomes" id="UP000688137">
    <property type="component" value="Unassembled WGS sequence"/>
</dbReference>
<organism evidence="4 5">
    <name type="scientific">Paramecium primaurelia</name>
    <dbReference type="NCBI Taxonomy" id="5886"/>
    <lineage>
        <taxon>Eukaryota</taxon>
        <taxon>Sar</taxon>
        <taxon>Alveolata</taxon>
        <taxon>Ciliophora</taxon>
        <taxon>Intramacronucleata</taxon>
        <taxon>Oligohymenophorea</taxon>
        <taxon>Peniculida</taxon>
        <taxon>Parameciidae</taxon>
        <taxon>Paramecium</taxon>
    </lineage>
</organism>
<accession>A0A8S1PPK9</accession>
<evidence type="ECO:0000256" key="1">
    <source>
        <dbReference type="ARBA" id="ARBA00022737"/>
    </source>
</evidence>
<reference evidence="4" key="1">
    <citation type="submission" date="2021-01" db="EMBL/GenBank/DDBJ databases">
        <authorList>
            <consortium name="Genoscope - CEA"/>
            <person name="William W."/>
        </authorList>
    </citation>
    <scope>NUCLEOTIDE SEQUENCE</scope>
</reference>
<dbReference type="EMBL" id="CAJJDM010000127">
    <property type="protein sequence ID" value="CAD8104649.1"/>
    <property type="molecule type" value="Genomic_DNA"/>
</dbReference>
<feature type="repeat" description="TPR" evidence="3">
    <location>
        <begin position="304"/>
        <end position="337"/>
    </location>
</feature>
<protein>
    <recommendedName>
        <fullName evidence="6">Tetratricopeptide repeat protein</fullName>
    </recommendedName>
</protein>
<feature type="repeat" description="TPR" evidence="3">
    <location>
        <begin position="372"/>
        <end position="405"/>
    </location>
</feature>
<dbReference type="InterPro" id="IPR019734">
    <property type="entry name" value="TPR_rpt"/>
</dbReference>
<dbReference type="InterPro" id="IPR051685">
    <property type="entry name" value="Ycf3/AcsC/BcsC/TPR_MFPF"/>
</dbReference>
<evidence type="ECO:0008006" key="6">
    <source>
        <dbReference type="Google" id="ProtNLM"/>
    </source>
</evidence>
<name>A0A8S1PPK9_PARPR</name>
<evidence type="ECO:0000256" key="3">
    <source>
        <dbReference type="PROSITE-ProRule" id="PRU00339"/>
    </source>
</evidence>
<dbReference type="Pfam" id="PF00515">
    <property type="entry name" value="TPR_1"/>
    <property type="match status" value="3"/>
</dbReference>
<proteinExistence type="predicted"/>
<evidence type="ECO:0000313" key="5">
    <source>
        <dbReference type="Proteomes" id="UP000688137"/>
    </source>
</evidence>
<keyword evidence="1" id="KW-0677">Repeat</keyword>
<dbReference type="AlphaFoldDB" id="A0A8S1PPK9"/>
<dbReference type="PANTHER" id="PTHR44943:SF4">
    <property type="entry name" value="TPR REPEAT-CONTAINING PROTEIN MJ0798"/>
    <property type="match status" value="1"/>
</dbReference>
<comment type="caution">
    <text evidence="4">The sequence shown here is derived from an EMBL/GenBank/DDBJ whole genome shotgun (WGS) entry which is preliminary data.</text>
</comment>
<dbReference type="Pfam" id="PF13181">
    <property type="entry name" value="TPR_8"/>
    <property type="match status" value="1"/>
</dbReference>